<dbReference type="EMBL" id="KB444443">
    <property type="protein sequence ID" value="EMD46862.1"/>
    <property type="molecule type" value="Genomic_DNA"/>
</dbReference>
<evidence type="ECO:0000313" key="2">
    <source>
        <dbReference type="EMBL" id="EMD46862.1"/>
    </source>
</evidence>
<evidence type="ECO:0000256" key="1">
    <source>
        <dbReference type="SAM" id="MobiDB-lite"/>
    </source>
</evidence>
<protein>
    <submittedName>
        <fullName evidence="2">Uncharacterized protein</fullName>
    </submittedName>
</protein>
<feature type="region of interest" description="Disordered" evidence="1">
    <location>
        <begin position="1"/>
        <end position="30"/>
    </location>
</feature>
<dbReference type="OrthoDB" id="10312210at2759"/>
<feature type="compositionally biased region" description="Basic and acidic residues" evidence="1">
    <location>
        <begin position="20"/>
        <end position="30"/>
    </location>
</feature>
<organism evidence="2 3">
    <name type="scientific">Entamoeba histolytica KU27</name>
    <dbReference type="NCBI Taxonomy" id="885311"/>
    <lineage>
        <taxon>Eukaryota</taxon>
        <taxon>Amoebozoa</taxon>
        <taxon>Evosea</taxon>
        <taxon>Archamoebae</taxon>
        <taxon>Mastigamoebida</taxon>
        <taxon>Entamoebidae</taxon>
        <taxon>Entamoeba</taxon>
    </lineage>
</organism>
<proteinExistence type="predicted"/>
<gene>
    <name evidence="2" type="ORF">EHI5A_087650</name>
</gene>
<accession>M2S7C5</accession>
<dbReference type="AlphaFoldDB" id="M2S7C5"/>
<dbReference type="VEuPathDB" id="AmoebaDB:EHI5A_087650"/>
<reference evidence="2 3" key="1">
    <citation type="submission" date="2013-02" db="EMBL/GenBank/DDBJ databases">
        <authorList>
            <person name="Hannick L."/>
            <person name="Zafar N."/>
            <person name="Lorenzi H."/>
            <person name="Ali I.A."/>
            <person name="Petri W.P."/>
            <person name="Caler E."/>
        </authorList>
    </citation>
    <scope>NUCLEOTIDE SEQUENCE [LARGE SCALE GENOMIC DNA]</scope>
    <source>
        <strain evidence="2 3">KU27</strain>
    </source>
</reference>
<sequence>MQNNDKTTESKIIEINVNKSMDEENRQDNERHSIVQKAIEEIDLNTPTQQVEEEIKEEEQQKQGNEIPLEPIEHGLNEDSYINFSPFWKKKDGTKIPEGTKAVLKLNFLNEVTEYLKVNEPKKSATDRLRFERRPRLRATFLEDSAHKRINDMIDGIKKTRKEKKPRKDCVCGLDLLHEPKRDKLIILLRLVEKCNENQIDHIIEYSKIIEINVNKSMDEENRQDNERHSIVQKAIEEIDLNTPTQQVEEEIKEEEQQKQGNEIPLEPIEHGLNEDSYINFSPFWKKKDGTKIPEGTKAVLKLNFLNEVTEYLKVNEPKKSILPRLPLTRRPRNKILYGSTLGSISEIPKINKNKKEKKPRKDCICGLDTLKEETRIKILMLLKNITKCNDHQLAQIIDFSNRLVSVNNGIITNDHLLTQEDHQIDTVDLEQQMPPMIETHPDIHNESQKDKADQISHPLN</sequence>
<evidence type="ECO:0000313" key="3">
    <source>
        <dbReference type="Proteomes" id="UP000011755"/>
    </source>
</evidence>
<feature type="compositionally biased region" description="Basic and acidic residues" evidence="1">
    <location>
        <begin position="440"/>
        <end position="455"/>
    </location>
</feature>
<dbReference type="Proteomes" id="UP000011755">
    <property type="component" value="Unassembled WGS sequence"/>
</dbReference>
<feature type="region of interest" description="Disordered" evidence="1">
    <location>
        <begin position="439"/>
        <end position="461"/>
    </location>
</feature>
<feature type="compositionally biased region" description="Basic and acidic residues" evidence="1">
    <location>
        <begin position="1"/>
        <end position="12"/>
    </location>
</feature>
<name>M2S7C5_ENTHI</name>